<evidence type="ECO:0000313" key="1">
    <source>
        <dbReference type="EMBL" id="KAK9114268.1"/>
    </source>
</evidence>
<dbReference type="AlphaFoldDB" id="A0AAP0IF43"/>
<evidence type="ECO:0000313" key="2">
    <source>
        <dbReference type="Proteomes" id="UP001420932"/>
    </source>
</evidence>
<organism evidence="1 2">
    <name type="scientific">Stephania yunnanensis</name>
    <dbReference type="NCBI Taxonomy" id="152371"/>
    <lineage>
        <taxon>Eukaryota</taxon>
        <taxon>Viridiplantae</taxon>
        <taxon>Streptophyta</taxon>
        <taxon>Embryophyta</taxon>
        <taxon>Tracheophyta</taxon>
        <taxon>Spermatophyta</taxon>
        <taxon>Magnoliopsida</taxon>
        <taxon>Ranunculales</taxon>
        <taxon>Menispermaceae</taxon>
        <taxon>Menispermoideae</taxon>
        <taxon>Cissampelideae</taxon>
        <taxon>Stephania</taxon>
    </lineage>
</organism>
<sequence>MTMLLQFSQEHQIQYQHPQQHRPNRPSYIIRIQAGRGLLSTSGNNLLRGQPKLLSSKEAEEVSKEIEASRGQAITFGGYVSKEEDVESMIKAVSIILLILIERFS</sequence>
<comment type="caution">
    <text evidence="1">The sequence shown here is derived from an EMBL/GenBank/DDBJ whole genome shotgun (WGS) entry which is preliminary data.</text>
</comment>
<keyword evidence="2" id="KW-1185">Reference proteome</keyword>
<dbReference type="Proteomes" id="UP001420932">
    <property type="component" value="Unassembled WGS sequence"/>
</dbReference>
<accession>A0AAP0IF43</accession>
<proteinExistence type="predicted"/>
<dbReference type="EMBL" id="JBBNAF010000009">
    <property type="protein sequence ID" value="KAK9114268.1"/>
    <property type="molecule type" value="Genomic_DNA"/>
</dbReference>
<name>A0AAP0IF43_9MAGN</name>
<reference evidence="1 2" key="1">
    <citation type="submission" date="2024-01" db="EMBL/GenBank/DDBJ databases">
        <title>Genome assemblies of Stephania.</title>
        <authorList>
            <person name="Yang L."/>
        </authorList>
    </citation>
    <scope>NUCLEOTIDE SEQUENCE [LARGE SCALE GENOMIC DNA]</scope>
    <source>
        <strain evidence="1">YNDBR</strain>
        <tissue evidence="1">Leaf</tissue>
    </source>
</reference>
<protein>
    <submittedName>
        <fullName evidence="1">Uncharacterized protein</fullName>
    </submittedName>
</protein>
<gene>
    <name evidence="1" type="ORF">Syun_021065</name>
</gene>